<gene>
    <name evidence="2" type="ORF">F0185_13775</name>
</gene>
<accession>A0ABX0LPQ1</accession>
<dbReference type="EMBL" id="VUYU01000008">
    <property type="protein sequence ID" value="NHZ34653.1"/>
    <property type="molecule type" value="Genomic_DNA"/>
</dbReference>
<comment type="caution">
    <text evidence="2">The sequence shown here is derived from an EMBL/GenBank/DDBJ whole genome shotgun (WGS) entry which is preliminary data.</text>
</comment>
<dbReference type="Pfam" id="PF13577">
    <property type="entry name" value="SnoaL_4"/>
    <property type="match status" value="1"/>
</dbReference>
<dbReference type="SUPFAM" id="SSF54427">
    <property type="entry name" value="NTF2-like"/>
    <property type="match status" value="1"/>
</dbReference>
<reference evidence="2 3" key="1">
    <citation type="submission" date="2019-09" db="EMBL/GenBank/DDBJ databases">
        <title>Taxonomy of Antarctic Massilia spp.: description of Massilia rubra sp. nov., Massilia aquatica sp. nov., Massilia mucilaginosa sp. nov., Massilia frigida sp. nov. isolated from streams, lakes and regoliths.</title>
        <authorList>
            <person name="Holochova P."/>
            <person name="Sedlacek I."/>
            <person name="Kralova S."/>
            <person name="Maslanova I."/>
            <person name="Busse H.-J."/>
            <person name="Stankova E."/>
            <person name="Vrbovska V."/>
            <person name="Kovarovic V."/>
            <person name="Bartak M."/>
            <person name="Svec P."/>
            <person name="Pantucek R."/>
        </authorList>
    </citation>
    <scope>NUCLEOTIDE SEQUENCE [LARGE SCALE GENOMIC DNA]</scope>
    <source>
        <strain evidence="2 3">CCM 8692</strain>
    </source>
</reference>
<keyword evidence="3" id="KW-1185">Reference proteome</keyword>
<dbReference type="Proteomes" id="UP000785613">
    <property type="component" value="Unassembled WGS sequence"/>
</dbReference>
<evidence type="ECO:0000313" key="3">
    <source>
        <dbReference type="Proteomes" id="UP000785613"/>
    </source>
</evidence>
<dbReference type="InterPro" id="IPR032710">
    <property type="entry name" value="NTF2-like_dom_sf"/>
</dbReference>
<feature type="domain" description="SnoaL-like" evidence="1">
    <location>
        <begin position="140"/>
        <end position="265"/>
    </location>
</feature>
<dbReference type="Gene3D" id="3.10.450.50">
    <property type="match status" value="1"/>
</dbReference>
<sequence>MAGLAAASPVARASPPLAAARRTLPGARRVRVLVHPGGYRRAAQALEAMAALDPGGVSADHAHSRRGARGGGAAGPGRARAGAWCAQRHAGVGRDGVLADAPVLTRGGRLAVALNVPIFLLVDFLKEDIAMTYQTPLSTSDRFEIFEQLNLHQRYIDNDASLASAQTYIGLYWPEAEFSVKDIRENMFRGVEGLKQLYDYAHSVFPLHLMRHAVGTFVIEGGDHVAEVEWNWIVTWKAEQQGVVSTGTYTDRFEKRDGVWKCLSRASNVDPNWPADLFQPWVDQQETTFKAS</sequence>
<evidence type="ECO:0000313" key="2">
    <source>
        <dbReference type="EMBL" id="NHZ34653.1"/>
    </source>
</evidence>
<dbReference type="InterPro" id="IPR037401">
    <property type="entry name" value="SnoaL-like"/>
</dbReference>
<proteinExistence type="predicted"/>
<organism evidence="2 3">
    <name type="scientific">Massilia rubra</name>
    <dbReference type="NCBI Taxonomy" id="2607910"/>
    <lineage>
        <taxon>Bacteria</taxon>
        <taxon>Pseudomonadati</taxon>
        <taxon>Pseudomonadota</taxon>
        <taxon>Betaproteobacteria</taxon>
        <taxon>Burkholderiales</taxon>
        <taxon>Oxalobacteraceae</taxon>
        <taxon>Telluria group</taxon>
        <taxon>Massilia</taxon>
    </lineage>
</organism>
<protein>
    <recommendedName>
        <fullName evidence="1">SnoaL-like domain-containing protein</fullName>
    </recommendedName>
</protein>
<name>A0ABX0LPQ1_9BURK</name>
<evidence type="ECO:0000259" key="1">
    <source>
        <dbReference type="Pfam" id="PF13577"/>
    </source>
</evidence>